<dbReference type="GO" id="GO:0005737">
    <property type="term" value="C:cytoplasm"/>
    <property type="evidence" value="ECO:0007669"/>
    <property type="project" value="TreeGrafter"/>
</dbReference>
<dbReference type="AlphaFoldDB" id="A0A1J4MMH8"/>
<dbReference type="VEuPathDB" id="CryptoDB:cubi_01970"/>
<dbReference type="InterPro" id="IPR001667">
    <property type="entry name" value="DDH_dom"/>
</dbReference>
<dbReference type="InterPro" id="IPR038222">
    <property type="entry name" value="DHHA2_dom_sf"/>
</dbReference>
<dbReference type="GeneID" id="39978761"/>
<reference evidence="2 3" key="1">
    <citation type="submission" date="2016-10" db="EMBL/GenBank/DDBJ databases">
        <title>Reductive evolution of mitochondrial metabolism and differential evolution of invasion-related proteins in Cryptosporidium.</title>
        <authorList>
            <person name="Liu S."/>
            <person name="Roellig D.M."/>
            <person name="Guo Y."/>
            <person name="Li N."/>
            <person name="Frace M.A."/>
            <person name="Tang K."/>
            <person name="Zhang L."/>
            <person name="Feng Y."/>
            <person name="Xiao L."/>
        </authorList>
    </citation>
    <scope>NUCLEOTIDE SEQUENCE [LARGE SCALE GENOMIC DNA]</scope>
    <source>
        <strain evidence="2">39726</strain>
    </source>
</reference>
<evidence type="ECO:0000259" key="1">
    <source>
        <dbReference type="Pfam" id="PF01368"/>
    </source>
</evidence>
<dbReference type="InterPro" id="IPR038763">
    <property type="entry name" value="DHH_sf"/>
</dbReference>
<dbReference type="Pfam" id="PF01368">
    <property type="entry name" value="DHH"/>
    <property type="match status" value="1"/>
</dbReference>
<evidence type="ECO:0000313" key="2">
    <source>
        <dbReference type="EMBL" id="OII75449.1"/>
    </source>
</evidence>
<dbReference type="EMBL" id="LRBP01000001">
    <property type="protein sequence ID" value="OII75449.1"/>
    <property type="molecule type" value="Genomic_DNA"/>
</dbReference>
<protein>
    <submittedName>
        <fullName evidence="2">DHH family protein</fullName>
    </submittedName>
</protein>
<keyword evidence="3" id="KW-1185">Reference proteome</keyword>
<dbReference type="Gene3D" id="3.10.310.20">
    <property type="entry name" value="DHHA2 domain"/>
    <property type="match status" value="1"/>
</dbReference>
<organism evidence="2 3">
    <name type="scientific">Cryptosporidium ubiquitum</name>
    <dbReference type="NCBI Taxonomy" id="857276"/>
    <lineage>
        <taxon>Eukaryota</taxon>
        <taxon>Sar</taxon>
        <taxon>Alveolata</taxon>
        <taxon>Apicomplexa</taxon>
        <taxon>Conoidasida</taxon>
        <taxon>Coccidia</taxon>
        <taxon>Eucoccidiorida</taxon>
        <taxon>Eimeriorina</taxon>
        <taxon>Cryptosporidiidae</taxon>
        <taxon>Cryptosporidium</taxon>
    </lineage>
</organism>
<dbReference type="Gene3D" id="3.90.1640.10">
    <property type="entry name" value="inorganic pyrophosphatase (n-terminal core)"/>
    <property type="match status" value="1"/>
</dbReference>
<sequence length="432" mass="50890">MDLELKRYYNDLLNKVEKKENDKYDKNIMDGRMMYNLVIGNKSADLDSVVSAITYSRLLNLINNTINFDDKNKIYGLHLPLINCNKNELKLRFPLITLISYFSNNQDKDSTNDFKIEDIPFICLDDEIISELILEMEKLTNEKKNMNFGHYITLVDHNILDTFHKNFNERVVSIVDHHQDYMITKSKYRLSLGTKIGSCTTLIGKIWRDAYNKGKINKQTLIENKIFLEMIICTILKDTCNFDSKLSEKRWSSLDLEVYNWILEELSLKDNDKKNNKYTNFYSNFLKNSNRNVDLIFNNRPIELFKMDYKDFVYNKKSDNKDIIVGYSSFEIDLLKMISHYSLENFQSDVKKFIISNNLNLFIILSSYIYIKEDQSEEVKKQIVISYINDHIHGLDIQNLVIKCLESILQITEIKVESILIQNLNQTVQSFA</sequence>
<comment type="caution">
    <text evidence="2">The sequence shown here is derived from an EMBL/GenBank/DDBJ whole genome shotgun (WGS) entry which is preliminary data.</text>
</comment>
<dbReference type="GO" id="GO:0004309">
    <property type="term" value="F:exopolyphosphatase activity"/>
    <property type="evidence" value="ECO:0007669"/>
    <property type="project" value="TreeGrafter"/>
</dbReference>
<dbReference type="PANTHER" id="PTHR12112:SF39">
    <property type="entry name" value="EG:152A3.5 PROTEIN (FBGN0003116_PN PROTEIN)"/>
    <property type="match status" value="1"/>
</dbReference>
<dbReference type="SUPFAM" id="SSF64182">
    <property type="entry name" value="DHH phosphoesterases"/>
    <property type="match status" value="1"/>
</dbReference>
<proteinExistence type="predicted"/>
<gene>
    <name evidence="2" type="ORF">cubi_01970</name>
</gene>
<name>A0A1J4MMH8_9CRYT</name>
<dbReference type="Proteomes" id="UP000186176">
    <property type="component" value="Unassembled WGS sequence"/>
</dbReference>
<accession>A0A1J4MMH8</accession>
<dbReference type="PANTHER" id="PTHR12112">
    <property type="entry name" value="BNIP - RELATED"/>
    <property type="match status" value="1"/>
</dbReference>
<dbReference type="OrthoDB" id="374045at2759"/>
<feature type="domain" description="DDH" evidence="1">
    <location>
        <begin position="37"/>
        <end position="218"/>
    </location>
</feature>
<dbReference type="RefSeq" id="XP_028876456.1">
    <property type="nucleotide sequence ID" value="XM_029018982.1"/>
</dbReference>
<evidence type="ECO:0000313" key="3">
    <source>
        <dbReference type="Proteomes" id="UP000186176"/>
    </source>
</evidence>